<proteinExistence type="predicted"/>
<reference evidence="2" key="1">
    <citation type="submission" date="2021-01" db="EMBL/GenBank/DDBJ databases">
        <authorList>
            <person name="Lovell J.T."/>
            <person name="Bentley N."/>
            <person name="Bhattarai G."/>
            <person name="Jenkins J.W."/>
            <person name="Sreedasyam A."/>
            <person name="Alarcon Y."/>
            <person name="Bock C."/>
            <person name="Boston L."/>
            <person name="Carlson J."/>
            <person name="Cervantes K."/>
            <person name="Clermont K."/>
            <person name="Krom N."/>
            <person name="Kubenka K."/>
            <person name="Mamidi S."/>
            <person name="Mattison C."/>
            <person name="Monteros M."/>
            <person name="Pisani C."/>
            <person name="Plott C."/>
            <person name="Rajasekar S."/>
            <person name="Rhein H.S."/>
            <person name="Rohla C."/>
            <person name="Song M."/>
            <person name="Hilaire R.S."/>
            <person name="Shu S."/>
            <person name="Wells L."/>
            <person name="Wang X."/>
            <person name="Webber J."/>
            <person name="Heerema R.J."/>
            <person name="Klein P."/>
            <person name="Conner P."/>
            <person name="Grauke L."/>
            <person name="Grimwood J."/>
            <person name="Schmutz J."/>
            <person name="Randall J.J."/>
        </authorList>
    </citation>
    <scope>NUCLEOTIDE SEQUENCE</scope>
    <source>
        <tissue evidence="2">Leaf</tissue>
    </source>
</reference>
<dbReference type="AlphaFoldDB" id="A0A922AEP4"/>
<evidence type="ECO:0000313" key="3">
    <source>
        <dbReference type="Proteomes" id="UP000811246"/>
    </source>
</evidence>
<evidence type="ECO:0000313" key="2">
    <source>
        <dbReference type="EMBL" id="KAG6675309.1"/>
    </source>
</evidence>
<dbReference type="EMBL" id="CM031839">
    <property type="protein sequence ID" value="KAG6675309.1"/>
    <property type="molecule type" value="Genomic_DNA"/>
</dbReference>
<comment type="caution">
    <text evidence="2">The sequence shown here is derived from an EMBL/GenBank/DDBJ whole genome shotgun (WGS) entry which is preliminary data.</text>
</comment>
<feature type="region of interest" description="Disordered" evidence="1">
    <location>
        <begin position="1"/>
        <end position="57"/>
    </location>
</feature>
<gene>
    <name evidence="2" type="ORF">I3842_15G094700</name>
</gene>
<accession>A0A922AEP4</accession>
<name>A0A922AEP4_CARIL</name>
<dbReference type="Proteomes" id="UP000811246">
    <property type="component" value="Chromosome 15"/>
</dbReference>
<organism evidence="2 3">
    <name type="scientific">Carya illinoinensis</name>
    <name type="common">Pecan</name>
    <dbReference type="NCBI Taxonomy" id="32201"/>
    <lineage>
        <taxon>Eukaryota</taxon>
        <taxon>Viridiplantae</taxon>
        <taxon>Streptophyta</taxon>
        <taxon>Embryophyta</taxon>
        <taxon>Tracheophyta</taxon>
        <taxon>Spermatophyta</taxon>
        <taxon>Magnoliopsida</taxon>
        <taxon>eudicotyledons</taxon>
        <taxon>Gunneridae</taxon>
        <taxon>Pentapetalae</taxon>
        <taxon>rosids</taxon>
        <taxon>fabids</taxon>
        <taxon>Fagales</taxon>
        <taxon>Juglandaceae</taxon>
        <taxon>Carya</taxon>
    </lineage>
</organism>
<protein>
    <submittedName>
        <fullName evidence="2">Uncharacterized protein</fullName>
    </submittedName>
</protein>
<sequence>MCSNKIPYAAKRENPHSQPNETSRRRCRRALEFSVAKESTGRSPSIKHAPLRPPRPVAHCFLSRNKLQSKIQEGSNATR</sequence>
<evidence type="ECO:0000256" key="1">
    <source>
        <dbReference type="SAM" id="MobiDB-lite"/>
    </source>
</evidence>